<keyword evidence="2" id="KW-0496">Mitochondrion</keyword>
<gene>
    <name evidence="2" type="primary">nad4L</name>
</gene>
<accession>A0A9F2HGX9</accession>
<geneLocation type="mitochondrion" evidence="2"/>
<protein>
    <submittedName>
        <fullName evidence="2">NADH dehydrogenase subunit 4L</fullName>
    </submittedName>
</protein>
<proteinExistence type="predicted"/>
<feature type="transmembrane region" description="Helical" evidence="1">
    <location>
        <begin position="40"/>
        <end position="64"/>
    </location>
</feature>
<keyword evidence="1" id="KW-0472">Membrane</keyword>
<organism evidence="2">
    <name type="scientific">Clavinema parasiluri</name>
    <dbReference type="NCBI Taxonomy" id="332280"/>
    <lineage>
        <taxon>Eukaryota</taxon>
        <taxon>Metazoa</taxon>
        <taxon>Ecdysozoa</taxon>
        <taxon>Nematoda</taxon>
        <taxon>Chromadorea</taxon>
        <taxon>Rhabditida</taxon>
        <taxon>Spirurina</taxon>
        <taxon>Dracunculoidea</taxon>
        <taxon>Philometridae</taxon>
        <taxon>Clavinema</taxon>
    </lineage>
</organism>
<evidence type="ECO:0000313" key="2">
    <source>
        <dbReference type="EMBL" id="WAX01696.1"/>
    </source>
</evidence>
<evidence type="ECO:0000256" key="1">
    <source>
        <dbReference type="SAM" id="Phobius"/>
    </source>
</evidence>
<reference evidence="2" key="2">
    <citation type="submission" date="2022-01" db="EMBL/GenBank/DDBJ databases">
        <authorList>
            <person name="Peng L.-H."/>
            <person name="Chen R."/>
            <person name="Chen F.-L."/>
            <person name="Li W.-X."/>
            <person name="Li M."/>
            <person name="Zhang D."/>
            <person name="Ivan J."/>
            <person name="Wang G.-T."/>
        </authorList>
    </citation>
    <scope>NUCLEOTIDE SEQUENCE</scope>
</reference>
<dbReference type="AlphaFoldDB" id="A0A9F2HGX9"/>
<dbReference type="EMBL" id="OM469014">
    <property type="protein sequence ID" value="WAX01696.1"/>
    <property type="molecule type" value="Genomic_DNA"/>
</dbReference>
<dbReference type="Gene3D" id="1.10.287.3510">
    <property type="match status" value="1"/>
</dbReference>
<keyword evidence="1" id="KW-0812">Transmembrane</keyword>
<keyword evidence="1" id="KW-1133">Transmembrane helix</keyword>
<feature type="transmembrane region" description="Helical" evidence="1">
    <location>
        <begin position="15"/>
        <end position="34"/>
    </location>
</feature>
<sequence>MIIGLLMLLMKWNRLFYVLLSFEFMMMDLFFWLSFIVGESFYFCFICFCVIISILGLLVLVSLLKFFGSDSSFF</sequence>
<name>A0A9F2HGX9_9BILA</name>
<reference evidence="2" key="1">
    <citation type="journal article" date="2022" name="Water Biol Secur">
        <title>Evolutionary rates of mitochondrial sequences and gene orders in Spirurina (Nematoda) are episodic but synchronised.</title>
        <authorList>
            <person name="Zou H."/>
            <person name="Lei H.-P."/>
            <person name="Chen R."/>
            <person name="Chen F.-L."/>
            <person name="Li W.-X."/>
            <person name="Li M."/>
            <person name="Zhang D."/>
            <person name="Jakovlic I."/>
            <person name="Wang G.-T."/>
        </authorList>
    </citation>
    <scope>NUCLEOTIDE SEQUENCE</scope>
</reference>